<dbReference type="Pfam" id="PF03167">
    <property type="entry name" value="UDG"/>
    <property type="match status" value="1"/>
</dbReference>
<evidence type="ECO:0000256" key="3">
    <source>
        <dbReference type="ARBA" id="ARBA00022801"/>
    </source>
</evidence>
<reference evidence="7 8" key="1">
    <citation type="submission" date="2019-02" db="EMBL/GenBank/DDBJ databases">
        <title>Deep-cultivation of Planctomycetes and their phenomic and genomic characterization uncovers novel biology.</title>
        <authorList>
            <person name="Wiegand S."/>
            <person name="Jogler M."/>
            <person name="Boedeker C."/>
            <person name="Pinto D."/>
            <person name="Vollmers J."/>
            <person name="Rivas-Marin E."/>
            <person name="Kohn T."/>
            <person name="Peeters S.H."/>
            <person name="Heuer A."/>
            <person name="Rast P."/>
            <person name="Oberbeckmann S."/>
            <person name="Bunk B."/>
            <person name="Jeske O."/>
            <person name="Meyerdierks A."/>
            <person name="Storesund J.E."/>
            <person name="Kallscheuer N."/>
            <person name="Luecker S."/>
            <person name="Lage O.M."/>
            <person name="Pohl T."/>
            <person name="Merkel B.J."/>
            <person name="Hornburger P."/>
            <person name="Mueller R.-W."/>
            <person name="Bruemmer F."/>
            <person name="Labrenz M."/>
            <person name="Spormann A.M."/>
            <person name="Op Den Camp H."/>
            <person name="Overmann J."/>
            <person name="Amann R."/>
            <person name="Jetten M.S.M."/>
            <person name="Mascher T."/>
            <person name="Medema M.H."/>
            <person name="Devos D.P."/>
            <person name="Kaster A.-K."/>
            <person name="Ovreas L."/>
            <person name="Rohde M."/>
            <person name="Galperin M.Y."/>
            <person name="Jogler C."/>
        </authorList>
    </citation>
    <scope>NUCLEOTIDE SEQUENCE [LARGE SCALE GENOMIC DNA]</scope>
    <source>
        <strain evidence="7 8">Pla100</strain>
    </source>
</reference>
<dbReference type="AlphaFoldDB" id="A0A5C5ZGA7"/>
<evidence type="ECO:0000259" key="6">
    <source>
        <dbReference type="Pfam" id="PF03167"/>
    </source>
</evidence>
<dbReference type="InterPro" id="IPR036895">
    <property type="entry name" value="Uracil-DNA_glycosylase-like_sf"/>
</dbReference>
<dbReference type="GO" id="GO:0006284">
    <property type="term" value="P:base-excision repair"/>
    <property type="evidence" value="ECO:0007669"/>
    <property type="project" value="InterPro"/>
</dbReference>
<evidence type="ECO:0000313" key="8">
    <source>
        <dbReference type="Proteomes" id="UP000316213"/>
    </source>
</evidence>
<dbReference type="FunFam" id="3.40.470.10:FF:000005">
    <property type="entry name" value="Single-strand selective monofunctional uracil DNA glycosylase"/>
    <property type="match status" value="1"/>
</dbReference>
<dbReference type="InterPro" id="IPR005122">
    <property type="entry name" value="Uracil-DNA_glycosylase-like"/>
</dbReference>
<keyword evidence="8" id="KW-1185">Reference proteome</keyword>
<organism evidence="7 8">
    <name type="scientific">Neorhodopirellula pilleata</name>
    <dbReference type="NCBI Taxonomy" id="2714738"/>
    <lineage>
        <taxon>Bacteria</taxon>
        <taxon>Pseudomonadati</taxon>
        <taxon>Planctomycetota</taxon>
        <taxon>Planctomycetia</taxon>
        <taxon>Pirellulales</taxon>
        <taxon>Pirellulaceae</taxon>
        <taxon>Neorhodopirellula</taxon>
    </lineage>
</organism>
<evidence type="ECO:0000256" key="2">
    <source>
        <dbReference type="ARBA" id="ARBA00022763"/>
    </source>
</evidence>
<sequence length="251" mass="28038">MSTQANIVSVRQKLIAAADRLRAAMNELEFGDPVTHIYNPLDYAWRLHLQYLEQASPTAEVLLLGMNPGPWGMAQTGVPFGEVAAVRDWMGITGEVDGVDPEHPKRPIEGLACERSEVSGRRLWGLMQERFVEPSVFFQKHLVVNYCPLVFMEASGRNRTPDKLSAGERAAIQVHCDQHLQEVIETIPWKHLIGVGAYAEACFERVLQCVDAPKKREMTLSKILHPSPASPAANRDWAGTVIRQMQQCGAW</sequence>
<dbReference type="GO" id="GO:0017065">
    <property type="term" value="F:single-strand selective uracil DNA N-glycosylase activity"/>
    <property type="evidence" value="ECO:0007669"/>
    <property type="project" value="InterPro"/>
</dbReference>
<dbReference type="GO" id="GO:0000703">
    <property type="term" value="F:oxidized pyrimidine nucleobase lesion DNA N-glycosylase activity"/>
    <property type="evidence" value="ECO:0007669"/>
    <property type="project" value="TreeGrafter"/>
</dbReference>
<dbReference type="PANTHER" id="PTHR13235">
    <property type="entry name" value="SINGLE-STRAND SELECTIVE MONOFUNCTIONAL URACIL DNA GLYCOSYLASE"/>
    <property type="match status" value="1"/>
</dbReference>
<dbReference type="OrthoDB" id="267598at2"/>
<dbReference type="Proteomes" id="UP000316213">
    <property type="component" value="Unassembled WGS sequence"/>
</dbReference>
<keyword evidence="3" id="KW-0378">Hydrolase</keyword>
<evidence type="ECO:0000313" key="7">
    <source>
        <dbReference type="EMBL" id="TWT86459.1"/>
    </source>
</evidence>
<keyword evidence="5" id="KW-0234">DNA repair</keyword>
<comment type="similarity">
    <text evidence="1">Belongs to the uracil-DNA glycosylase (UDG) superfamily. SMUG1 family.</text>
</comment>
<evidence type="ECO:0000256" key="4">
    <source>
        <dbReference type="ARBA" id="ARBA00023125"/>
    </source>
</evidence>
<dbReference type="RefSeq" id="WP_146582625.1">
    <property type="nucleotide sequence ID" value="NZ_SJPM01000032.1"/>
</dbReference>
<dbReference type="CDD" id="cd19374">
    <property type="entry name" value="UDG-F3_SMUG1-like"/>
    <property type="match status" value="1"/>
</dbReference>
<dbReference type="SUPFAM" id="SSF52141">
    <property type="entry name" value="Uracil-DNA glycosylase-like"/>
    <property type="match status" value="1"/>
</dbReference>
<accession>A0A5C5ZGA7</accession>
<keyword evidence="4" id="KW-0238">DNA-binding</keyword>
<comment type="caution">
    <text evidence="7">The sequence shown here is derived from an EMBL/GenBank/DDBJ whole genome shotgun (WGS) entry which is preliminary data.</text>
</comment>
<dbReference type="Gene3D" id="3.40.470.10">
    <property type="entry name" value="Uracil-DNA glycosylase-like domain"/>
    <property type="match status" value="1"/>
</dbReference>
<feature type="domain" description="Uracil-DNA glycosylase-like" evidence="6">
    <location>
        <begin position="56"/>
        <end position="231"/>
    </location>
</feature>
<keyword evidence="2" id="KW-0227">DNA damage</keyword>
<dbReference type="GO" id="GO:0003677">
    <property type="term" value="F:DNA binding"/>
    <property type="evidence" value="ECO:0007669"/>
    <property type="project" value="UniProtKB-KW"/>
</dbReference>
<gene>
    <name evidence="7" type="ORF">Pla100_60300</name>
</gene>
<dbReference type="PANTHER" id="PTHR13235:SF2">
    <property type="entry name" value="SINGLE-STRAND SELECTIVE MONOFUNCTIONAL URACIL DNA GLYCOSYLASE"/>
    <property type="match status" value="1"/>
</dbReference>
<protein>
    <submittedName>
        <fullName evidence="7">Uracil DNA glycosylase superfamily protein</fullName>
    </submittedName>
</protein>
<evidence type="ECO:0000256" key="1">
    <source>
        <dbReference type="ARBA" id="ARBA00007889"/>
    </source>
</evidence>
<name>A0A5C5ZGA7_9BACT</name>
<dbReference type="InterPro" id="IPR039134">
    <property type="entry name" value="SMUG1"/>
</dbReference>
<evidence type="ECO:0000256" key="5">
    <source>
        <dbReference type="ARBA" id="ARBA00023204"/>
    </source>
</evidence>
<dbReference type="EMBL" id="SJPM01000032">
    <property type="protein sequence ID" value="TWT86459.1"/>
    <property type="molecule type" value="Genomic_DNA"/>
</dbReference>
<proteinExistence type="inferred from homology"/>